<feature type="compositionally biased region" description="Acidic residues" evidence="1">
    <location>
        <begin position="1"/>
        <end position="13"/>
    </location>
</feature>
<sequence>MEESTFETFEEELGTPLQDAPPPKPIRQARRPEMYAQRRMREDPPVSHQVPKTIPREPPSSRTNAMSGLRKALSMQSLSQVEVPFQGVTLNRCLFIAITILVITSGFQRLHETLRGRRNVVEEEEEESGLSLRHSSLRKHHREPEPKNSVWDTFLWWVADDDDDDEKEGGRGRKKRGAQEKPSRSLRHRSLPGKSLLKESAGSLRDRRRKRRRGEEEEEERVRGKQEHTKRAKKIEEEDEGELEDKEEKPQKIQNKAKKLKEKQTQPKEKDDVKKKAI</sequence>
<feature type="region of interest" description="Disordered" evidence="1">
    <location>
        <begin position="163"/>
        <end position="278"/>
    </location>
</feature>
<evidence type="ECO:0000313" key="2">
    <source>
        <dbReference type="EMBL" id="KAL2097113.1"/>
    </source>
</evidence>
<gene>
    <name evidence="2" type="ORF">ACEWY4_006320</name>
</gene>
<dbReference type="Pfam" id="PF15312">
    <property type="entry name" value="JSRP"/>
    <property type="match status" value="1"/>
</dbReference>
<proteinExistence type="predicted"/>
<comment type="caution">
    <text evidence="2">The sequence shown here is derived from an EMBL/GenBank/DDBJ whole genome shotgun (WGS) entry which is preliminary data.</text>
</comment>
<organism evidence="2 3">
    <name type="scientific">Coilia grayii</name>
    <name type="common">Gray's grenadier anchovy</name>
    <dbReference type="NCBI Taxonomy" id="363190"/>
    <lineage>
        <taxon>Eukaryota</taxon>
        <taxon>Metazoa</taxon>
        <taxon>Chordata</taxon>
        <taxon>Craniata</taxon>
        <taxon>Vertebrata</taxon>
        <taxon>Euteleostomi</taxon>
        <taxon>Actinopterygii</taxon>
        <taxon>Neopterygii</taxon>
        <taxon>Teleostei</taxon>
        <taxon>Clupei</taxon>
        <taxon>Clupeiformes</taxon>
        <taxon>Clupeoidei</taxon>
        <taxon>Engraulidae</taxon>
        <taxon>Coilinae</taxon>
        <taxon>Coilia</taxon>
    </lineage>
</organism>
<dbReference type="AlphaFoldDB" id="A0ABD1KE33"/>
<keyword evidence="3" id="KW-1185">Reference proteome</keyword>
<dbReference type="Proteomes" id="UP001591681">
    <property type="component" value="Unassembled WGS sequence"/>
</dbReference>
<feature type="compositionally biased region" description="Basic and acidic residues" evidence="1">
    <location>
        <begin position="262"/>
        <end position="278"/>
    </location>
</feature>
<feature type="region of interest" description="Disordered" evidence="1">
    <location>
        <begin position="118"/>
        <end position="145"/>
    </location>
</feature>
<name>A0ABD1KE33_9TELE</name>
<dbReference type="PANTHER" id="PTHR22397:SF2">
    <property type="entry name" value="JUNCTIONAL SARCOPLASMIC RETICULUM PROTEIN 1"/>
    <property type="match status" value="1"/>
</dbReference>
<evidence type="ECO:0000313" key="3">
    <source>
        <dbReference type="Proteomes" id="UP001591681"/>
    </source>
</evidence>
<feature type="region of interest" description="Disordered" evidence="1">
    <location>
        <begin position="1"/>
        <end position="65"/>
    </location>
</feature>
<dbReference type="EMBL" id="JBHFQA010000006">
    <property type="protein sequence ID" value="KAL2097113.1"/>
    <property type="molecule type" value="Genomic_DNA"/>
</dbReference>
<protein>
    <submittedName>
        <fullName evidence="2">Uncharacterized protein</fullName>
    </submittedName>
</protein>
<reference evidence="2 3" key="1">
    <citation type="submission" date="2024-09" db="EMBL/GenBank/DDBJ databases">
        <title>A chromosome-level genome assembly of Gray's grenadier anchovy, Coilia grayii.</title>
        <authorList>
            <person name="Fu Z."/>
        </authorList>
    </citation>
    <scope>NUCLEOTIDE SEQUENCE [LARGE SCALE GENOMIC DNA]</scope>
    <source>
        <strain evidence="2">G4</strain>
        <tissue evidence="2">Muscle</tissue>
    </source>
</reference>
<dbReference type="InterPro" id="IPR026178">
    <property type="entry name" value="JSRP1"/>
</dbReference>
<evidence type="ECO:0000256" key="1">
    <source>
        <dbReference type="SAM" id="MobiDB-lite"/>
    </source>
</evidence>
<dbReference type="PANTHER" id="PTHR22397">
    <property type="entry name" value="JUNCTIONAL SARCOPLASMIC RETICULUM PROTEIN 1"/>
    <property type="match status" value="1"/>
</dbReference>
<accession>A0ABD1KE33</accession>
<feature type="compositionally biased region" description="Basic and acidic residues" evidence="1">
    <location>
        <begin position="220"/>
        <end position="229"/>
    </location>
</feature>